<reference evidence="1 2" key="2">
    <citation type="journal article" date="2022" name="Mol. Ecol. Resour.">
        <title>The genomes of chicory, endive, great burdock and yacon provide insights into Asteraceae paleo-polyploidization history and plant inulin production.</title>
        <authorList>
            <person name="Fan W."/>
            <person name="Wang S."/>
            <person name="Wang H."/>
            <person name="Wang A."/>
            <person name="Jiang F."/>
            <person name="Liu H."/>
            <person name="Zhao H."/>
            <person name="Xu D."/>
            <person name="Zhang Y."/>
        </authorList>
    </citation>
    <scope>NUCLEOTIDE SEQUENCE [LARGE SCALE GENOMIC DNA]</scope>
    <source>
        <strain evidence="2">cv. Yunnan</strain>
        <tissue evidence="1">Leaves</tissue>
    </source>
</reference>
<evidence type="ECO:0000313" key="1">
    <source>
        <dbReference type="EMBL" id="KAI3787166.1"/>
    </source>
</evidence>
<name>A0ACB9GVV9_9ASTR</name>
<gene>
    <name evidence="1" type="ORF">L1987_41427</name>
</gene>
<proteinExistence type="predicted"/>
<protein>
    <submittedName>
        <fullName evidence="1">Uncharacterized protein</fullName>
    </submittedName>
</protein>
<organism evidence="1 2">
    <name type="scientific">Smallanthus sonchifolius</name>
    <dbReference type="NCBI Taxonomy" id="185202"/>
    <lineage>
        <taxon>Eukaryota</taxon>
        <taxon>Viridiplantae</taxon>
        <taxon>Streptophyta</taxon>
        <taxon>Embryophyta</taxon>
        <taxon>Tracheophyta</taxon>
        <taxon>Spermatophyta</taxon>
        <taxon>Magnoliopsida</taxon>
        <taxon>eudicotyledons</taxon>
        <taxon>Gunneridae</taxon>
        <taxon>Pentapetalae</taxon>
        <taxon>asterids</taxon>
        <taxon>campanulids</taxon>
        <taxon>Asterales</taxon>
        <taxon>Asteraceae</taxon>
        <taxon>Asteroideae</taxon>
        <taxon>Heliantheae alliance</taxon>
        <taxon>Millerieae</taxon>
        <taxon>Smallanthus</taxon>
    </lineage>
</organism>
<sequence length="66" mass="7481">MSQGNLDTNVVTATPPRPRSMEDDESGHSVDLKVTDTVRVKSETESEDDDEYYEDKPTKGEKVKRH</sequence>
<dbReference type="EMBL" id="CM042030">
    <property type="protein sequence ID" value="KAI3787166.1"/>
    <property type="molecule type" value="Genomic_DNA"/>
</dbReference>
<dbReference type="Proteomes" id="UP001056120">
    <property type="component" value="Linkage Group LG13"/>
</dbReference>
<evidence type="ECO:0000313" key="2">
    <source>
        <dbReference type="Proteomes" id="UP001056120"/>
    </source>
</evidence>
<keyword evidence="2" id="KW-1185">Reference proteome</keyword>
<accession>A0ACB9GVV9</accession>
<reference evidence="2" key="1">
    <citation type="journal article" date="2022" name="Mol. Ecol. Resour.">
        <title>The genomes of chicory, endive, great burdock and yacon provide insights into Asteraceae palaeo-polyploidization history and plant inulin production.</title>
        <authorList>
            <person name="Fan W."/>
            <person name="Wang S."/>
            <person name="Wang H."/>
            <person name="Wang A."/>
            <person name="Jiang F."/>
            <person name="Liu H."/>
            <person name="Zhao H."/>
            <person name="Xu D."/>
            <person name="Zhang Y."/>
        </authorList>
    </citation>
    <scope>NUCLEOTIDE SEQUENCE [LARGE SCALE GENOMIC DNA]</scope>
    <source>
        <strain evidence="2">cv. Yunnan</strain>
    </source>
</reference>
<comment type="caution">
    <text evidence="1">The sequence shown here is derived from an EMBL/GenBank/DDBJ whole genome shotgun (WGS) entry which is preliminary data.</text>
</comment>